<accession>W9HKE9</accession>
<dbReference type="Proteomes" id="UP000030753">
    <property type="component" value="Unassembled WGS sequence"/>
</dbReference>
<gene>
    <name evidence="1" type="ORF">FOYG_15141</name>
</gene>
<dbReference type="EMBL" id="JH717848">
    <property type="protein sequence ID" value="EWY83068.1"/>
    <property type="molecule type" value="Genomic_DNA"/>
</dbReference>
<dbReference type="AlphaFoldDB" id="W9HKE9"/>
<organism evidence="1 2">
    <name type="scientific">Fusarium oxysporum NRRL 32931</name>
    <dbReference type="NCBI Taxonomy" id="660029"/>
    <lineage>
        <taxon>Eukaryota</taxon>
        <taxon>Fungi</taxon>
        <taxon>Dikarya</taxon>
        <taxon>Ascomycota</taxon>
        <taxon>Pezizomycotina</taxon>
        <taxon>Sordariomycetes</taxon>
        <taxon>Hypocreomycetidae</taxon>
        <taxon>Hypocreales</taxon>
        <taxon>Nectriaceae</taxon>
        <taxon>Fusarium</taxon>
        <taxon>Fusarium oxysporum species complex</taxon>
    </lineage>
</organism>
<dbReference type="HOGENOM" id="CLU_209938_0_0_1"/>
<proteinExistence type="predicted"/>
<sequence>MPEIWGWHQDSTRMVKGIWSSGKEWIVPVRYYDVLDGWAPCRNGRNQYF</sequence>
<evidence type="ECO:0000313" key="1">
    <source>
        <dbReference type="EMBL" id="EWY83068.1"/>
    </source>
</evidence>
<evidence type="ECO:0000313" key="2">
    <source>
        <dbReference type="Proteomes" id="UP000030753"/>
    </source>
</evidence>
<reference evidence="1 2" key="1">
    <citation type="submission" date="2011-06" db="EMBL/GenBank/DDBJ databases">
        <title>The Genome Sequence of Fusarium oxysporum FOSC 3-a.</title>
        <authorList>
            <consortium name="The Broad Institute Genome Sequencing Platform"/>
            <person name="Ma L.-J."/>
            <person name="Gale L.R."/>
            <person name="Schwartz D.C."/>
            <person name="Zhou S."/>
            <person name="Corby-Kistler H."/>
            <person name="Young S.K."/>
            <person name="Zeng Q."/>
            <person name="Gargeya S."/>
            <person name="Fitzgerald M."/>
            <person name="Haas B."/>
            <person name="Abouelleil A."/>
            <person name="Alvarado L."/>
            <person name="Arachchi H.M."/>
            <person name="Berlin A."/>
            <person name="Brown A."/>
            <person name="Chapman S.B."/>
            <person name="Chen Z."/>
            <person name="Dunbar C."/>
            <person name="Freedman E."/>
            <person name="Gearin G."/>
            <person name="Gellesch M."/>
            <person name="Goldberg J."/>
            <person name="Griggs A."/>
            <person name="Gujja S."/>
            <person name="Heiman D."/>
            <person name="Howarth C."/>
            <person name="Larson L."/>
            <person name="Lui A."/>
            <person name="MacDonald P.J.P."/>
            <person name="Mehta T."/>
            <person name="Montmayeur A."/>
            <person name="Murphy C."/>
            <person name="Neiman D."/>
            <person name="Pearson M."/>
            <person name="Priest M."/>
            <person name="Roberts A."/>
            <person name="Saif S."/>
            <person name="Shea T."/>
            <person name="Shenoy N."/>
            <person name="Sisk P."/>
            <person name="Stolte C."/>
            <person name="Sykes S."/>
            <person name="Wortman J."/>
            <person name="Nusbaum C."/>
            <person name="Birren B."/>
        </authorList>
    </citation>
    <scope>NUCLEOTIDE SEQUENCE [LARGE SCALE GENOMIC DNA]</scope>
    <source>
        <strain evidence="2">FOSC 3-a</strain>
    </source>
</reference>
<protein>
    <submittedName>
        <fullName evidence="1">Uncharacterized protein</fullName>
    </submittedName>
</protein>
<name>W9HKE9_FUSOX</name>